<comment type="caution">
    <text evidence="6">The sequence shown here is derived from an EMBL/GenBank/DDBJ whole genome shotgun (WGS) entry which is preliminary data.</text>
</comment>
<dbReference type="InterPro" id="IPR004089">
    <property type="entry name" value="MCPsignal_dom"/>
</dbReference>
<evidence type="ECO:0000256" key="4">
    <source>
        <dbReference type="SAM" id="Phobius"/>
    </source>
</evidence>
<accession>A0AAI9IGZ1</accession>
<evidence type="ECO:0000259" key="5">
    <source>
        <dbReference type="PROSITE" id="PS50111"/>
    </source>
</evidence>
<feature type="domain" description="Methyl-accepting transducer" evidence="5">
    <location>
        <begin position="130"/>
        <end position="198"/>
    </location>
</feature>
<name>A0AAI9IGZ1_9BURK</name>
<dbReference type="Gene3D" id="1.10.287.950">
    <property type="entry name" value="Methyl-accepting chemotaxis protein"/>
    <property type="match status" value="1"/>
</dbReference>
<evidence type="ECO:0000313" key="6">
    <source>
        <dbReference type="EMBL" id="EOA05911.1"/>
    </source>
</evidence>
<evidence type="ECO:0000256" key="1">
    <source>
        <dbReference type="ARBA" id="ARBA00023224"/>
    </source>
</evidence>
<evidence type="ECO:0000256" key="3">
    <source>
        <dbReference type="SAM" id="Coils"/>
    </source>
</evidence>
<keyword evidence="4" id="KW-0472">Membrane</keyword>
<sequence>MSMFNSILLVALGAALAGLPMTWLWLRQKRRVGQLFDAGQLEQARDQALATLAQQQEQWAAHQQQLEQQQLAAERHMAEMRHESEAMLARLNQQQTDSLSRVMQNCDASQDTIGKLLGLVRTFERWHDDMNELITHNRDMHRMNDEFALIVNQVIIVALNASIEAARAGVHGRGFAVVAQEVRDLAQRAEKLSKSYRANLYQNDLITTTTFQDLQAGGKMIMGAVIGLDLINKKTRETLAQAA</sequence>
<dbReference type="Proteomes" id="UP000006772">
    <property type="component" value="Unassembled WGS sequence"/>
</dbReference>
<keyword evidence="4" id="KW-1133">Transmembrane helix</keyword>
<protein>
    <submittedName>
        <fullName evidence="6">Methyl-accepting chemotaxis protein</fullName>
    </submittedName>
</protein>
<evidence type="ECO:0000313" key="7">
    <source>
        <dbReference type="Proteomes" id="UP000006772"/>
    </source>
</evidence>
<proteinExistence type="predicted"/>
<dbReference type="GO" id="GO:0007165">
    <property type="term" value="P:signal transduction"/>
    <property type="evidence" value="ECO:0007669"/>
    <property type="project" value="UniProtKB-KW"/>
</dbReference>
<dbReference type="AlphaFoldDB" id="A0AAI9IGZ1"/>
<keyword evidence="1 2" id="KW-0807">Transducer</keyword>
<keyword evidence="4" id="KW-0812">Transmembrane</keyword>
<gene>
    <name evidence="6" type="ORF">HFRIS_005613</name>
</gene>
<dbReference type="PROSITE" id="PS50111">
    <property type="entry name" value="CHEMOTAXIS_TRANSDUC_2"/>
    <property type="match status" value="1"/>
</dbReference>
<reference evidence="6 7" key="1">
    <citation type="journal article" date="2013" name="Front. Microbiol.">
        <title>The genome of the endophytic bacterium H. frisingense GSF30(T) identifies diverse strategies in the Herbaspirillum genus to interact with plants.</title>
        <authorList>
            <person name="Straub D."/>
            <person name="Rothballer M."/>
            <person name="Hartmann A."/>
            <person name="Ludewig U."/>
        </authorList>
    </citation>
    <scope>NUCLEOTIDE SEQUENCE [LARGE SCALE GENOMIC DNA]</scope>
    <source>
        <strain evidence="6 7">GSF30</strain>
    </source>
</reference>
<feature type="transmembrane region" description="Helical" evidence="4">
    <location>
        <begin position="6"/>
        <end position="26"/>
    </location>
</feature>
<dbReference type="EMBL" id="AEEC02000005">
    <property type="protein sequence ID" value="EOA05911.1"/>
    <property type="molecule type" value="Genomic_DNA"/>
</dbReference>
<organism evidence="6 7">
    <name type="scientific">Herbaspirillum frisingense GSF30</name>
    <dbReference type="NCBI Taxonomy" id="864073"/>
    <lineage>
        <taxon>Bacteria</taxon>
        <taxon>Pseudomonadati</taxon>
        <taxon>Pseudomonadota</taxon>
        <taxon>Betaproteobacteria</taxon>
        <taxon>Burkholderiales</taxon>
        <taxon>Oxalobacteraceae</taxon>
        <taxon>Herbaspirillum</taxon>
    </lineage>
</organism>
<dbReference type="PANTHER" id="PTHR32089">
    <property type="entry name" value="METHYL-ACCEPTING CHEMOTAXIS PROTEIN MCPB"/>
    <property type="match status" value="1"/>
</dbReference>
<keyword evidence="3" id="KW-0175">Coiled coil</keyword>
<dbReference type="PANTHER" id="PTHR32089:SF112">
    <property type="entry name" value="LYSOZYME-LIKE PROTEIN-RELATED"/>
    <property type="match status" value="1"/>
</dbReference>
<evidence type="ECO:0000256" key="2">
    <source>
        <dbReference type="PROSITE-ProRule" id="PRU00284"/>
    </source>
</evidence>
<dbReference type="SUPFAM" id="SSF58104">
    <property type="entry name" value="Methyl-accepting chemotaxis protein (MCP) signaling domain"/>
    <property type="match status" value="1"/>
</dbReference>
<feature type="coiled-coil region" evidence="3">
    <location>
        <begin position="38"/>
        <end position="83"/>
    </location>
</feature>
<dbReference type="Pfam" id="PF00015">
    <property type="entry name" value="MCPsignal"/>
    <property type="match status" value="1"/>
</dbReference>
<dbReference type="GO" id="GO:0016020">
    <property type="term" value="C:membrane"/>
    <property type="evidence" value="ECO:0007669"/>
    <property type="project" value="InterPro"/>
</dbReference>